<feature type="non-terminal residue" evidence="2">
    <location>
        <position position="1"/>
    </location>
</feature>
<dbReference type="EMBL" id="CAAE01005139">
    <property type="protein sequence ID" value="CAF88599.1"/>
    <property type="molecule type" value="Genomic_DNA"/>
</dbReference>
<gene>
    <name evidence="2" type="ORF">GSTENG00002090001</name>
</gene>
<accession>Q4TET3</accession>
<comment type="caution">
    <text evidence="2">The sequence shown here is derived from an EMBL/GenBank/DDBJ whole genome shotgun (WGS) entry which is preliminary data.</text>
</comment>
<name>Q4TET3_TETNG</name>
<dbReference type="Pfam" id="PF00092">
    <property type="entry name" value="VWA"/>
    <property type="match status" value="1"/>
</dbReference>
<evidence type="ECO:0000313" key="2">
    <source>
        <dbReference type="EMBL" id="CAF88599.1"/>
    </source>
</evidence>
<dbReference type="PANTHER" id="PTHR24020:SF86">
    <property type="entry name" value="COLLAGEN, TYPE VI, ALPHA 4"/>
    <property type="match status" value="1"/>
</dbReference>
<dbReference type="PRINTS" id="PR00453">
    <property type="entry name" value="VWFADOMAIN"/>
</dbReference>
<reference evidence="2" key="1">
    <citation type="journal article" date="2004" name="Nature">
        <title>Genome duplication in the teleost fish Tetraodon nigroviridis reveals the early vertebrate proto-karyotype.</title>
        <authorList>
            <person name="Jaillon O."/>
            <person name="Aury J.-M."/>
            <person name="Brunet F."/>
            <person name="Petit J.-L."/>
            <person name="Stange-Thomann N."/>
            <person name="Mauceli E."/>
            <person name="Bouneau L."/>
            <person name="Fischer C."/>
            <person name="Ozouf-Costaz C."/>
            <person name="Bernot A."/>
            <person name="Nicaud S."/>
            <person name="Jaffe D."/>
            <person name="Fisher S."/>
            <person name="Lutfalla G."/>
            <person name="Dossat C."/>
            <person name="Segurens B."/>
            <person name="Dasilva C."/>
            <person name="Salanoubat M."/>
            <person name="Levy M."/>
            <person name="Boudet N."/>
            <person name="Castellano S."/>
            <person name="Anthouard V."/>
            <person name="Jubin C."/>
            <person name="Castelli V."/>
            <person name="Katinka M."/>
            <person name="Vacherie B."/>
            <person name="Biemont C."/>
            <person name="Skalli Z."/>
            <person name="Cattolico L."/>
            <person name="Poulain J."/>
            <person name="De Berardinis V."/>
            <person name="Cruaud C."/>
            <person name="Duprat S."/>
            <person name="Brottier P."/>
            <person name="Coutanceau J.-P."/>
            <person name="Gouzy J."/>
            <person name="Parra G."/>
            <person name="Lardier G."/>
            <person name="Chapple C."/>
            <person name="McKernan K.J."/>
            <person name="McEwan P."/>
            <person name="Bosak S."/>
            <person name="Kellis M."/>
            <person name="Volff J.-N."/>
            <person name="Guigo R."/>
            <person name="Zody M.C."/>
            <person name="Mesirov J."/>
            <person name="Lindblad-Toh K."/>
            <person name="Birren B."/>
            <person name="Nusbaum C."/>
            <person name="Kahn D."/>
            <person name="Robinson-Rechavi M."/>
            <person name="Laudet V."/>
            <person name="Schachter V."/>
            <person name="Quetier F."/>
            <person name="Saurin W."/>
            <person name="Scarpelli C."/>
            <person name="Wincker P."/>
            <person name="Lander E.S."/>
            <person name="Weissenbach J."/>
            <person name="Roest Crollius H."/>
        </authorList>
    </citation>
    <scope>NUCLEOTIDE SEQUENCE [LARGE SCALE GENOMIC DNA]</scope>
</reference>
<evidence type="ECO:0000259" key="1">
    <source>
        <dbReference type="PROSITE" id="PS50234"/>
    </source>
</evidence>
<dbReference type="KEGG" id="tng:GSTEN00002090G001"/>
<proteinExistence type="predicted"/>
<dbReference type="InterPro" id="IPR050525">
    <property type="entry name" value="ECM_Assembly_Org"/>
</dbReference>
<protein>
    <submittedName>
        <fullName evidence="2">(spotted green pufferfish) hypothetical protein</fullName>
    </submittedName>
</protein>
<dbReference type="Gene3D" id="3.40.50.410">
    <property type="entry name" value="von Willebrand factor, type A domain"/>
    <property type="match status" value="1"/>
</dbReference>
<organism evidence="2">
    <name type="scientific">Tetraodon nigroviridis</name>
    <name type="common">Spotted green pufferfish</name>
    <name type="synonym">Chelonodon nigroviridis</name>
    <dbReference type="NCBI Taxonomy" id="99883"/>
    <lineage>
        <taxon>Eukaryota</taxon>
        <taxon>Metazoa</taxon>
        <taxon>Chordata</taxon>
        <taxon>Craniata</taxon>
        <taxon>Vertebrata</taxon>
        <taxon>Euteleostomi</taxon>
        <taxon>Actinopterygii</taxon>
        <taxon>Neopterygii</taxon>
        <taxon>Teleostei</taxon>
        <taxon>Neoteleostei</taxon>
        <taxon>Acanthomorphata</taxon>
        <taxon>Eupercaria</taxon>
        <taxon>Tetraodontiformes</taxon>
        <taxon>Tetradontoidea</taxon>
        <taxon>Tetraodontidae</taxon>
        <taxon>Tetraodon</taxon>
    </lineage>
</organism>
<feature type="domain" description="VWFA" evidence="1">
    <location>
        <begin position="8"/>
        <end position="108"/>
    </location>
</feature>
<dbReference type="PROSITE" id="PS50234">
    <property type="entry name" value="VWFA"/>
    <property type="match status" value="1"/>
</dbReference>
<dbReference type="InterPro" id="IPR036465">
    <property type="entry name" value="vWFA_dom_sf"/>
</dbReference>
<dbReference type="SUPFAM" id="SSF53300">
    <property type="entry name" value="vWA-like"/>
    <property type="match status" value="1"/>
</dbReference>
<reference evidence="2" key="2">
    <citation type="submission" date="2004-02" db="EMBL/GenBank/DDBJ databases">
        <authorList>
            <consortium name="Genoscope"/>
            <consortium name="Whitehead Institute Centre for Genome Research"/>
        </authorList>
    </citation>
    <scope>NUCLEOTIDE SEQUENCE</scope>
</reference>
<dbReference type="InterPro" id="IPR002035">
    <property type="entry name" value="VWF_A"/>
</dbReference>
<dbReference type="OrthoDB" id="10256829at2759"/>
<feature type="non-terminal residue" evidence="2">
    <location>
        <position position="108"/>
    </location>
</feature>
<dbReference type="AlphaFoldDB" id="Q4TET3"/>
<sequence length="108" mass="11952">CTTATVADIVFLVDGSSSIGPSNFQEVRLFLRSLASGLNVSPDNIRIGLAQYSDEPHQEFLLKDHMEKRNLLAALESFPYRNGGTETGKAINFLRKQYFTKKAGSRAD</sequence>
<dbReference type="PANTHER" id="PTHR24020">
    <property type="entry name" value="COLLAGEN ALPHA"/>
    <property type="match status" value="1"/>
</dbReference>